<feature type="non-terminal residue" evidence="1">
    <location>
        <position position="1"/>
    </location>
</feature>
<dbReference type="EMBL" id="CAJNRE010019637">
    <property type="protein sequence ID" value="CAF2204275.1"/>
    <property type="molecule type" value="Genomic_DNA"/>
</dbReference>
<protein>
    <submittedName>
        <fullName evidence="1">Uncharacterized protein</fullName>
    </submittedName>
</protein>
<dbReference type="Proteomes" id="UP000663824">
    <property type="component" value="Unassembled WGS sequence"/>
</dbReference>
<sequence length="127" mass="14205">CGRTFGSTTISASDWFNNERLDQYIQCVSDKLICLPTKYQINPTTSERVVKRAASDELGGEAKKVMVDHHSHENKISSTVPKSFDQPKFVSAAIMASSVRTSVQMIPEISDEELLAMAIEFEKKYSQ</sequence>
<dbReference type="AlphaFoldDB" id="A0A816ZD28"/>
<gene>
    <name evidence="1" type="ORF">MBJ925_LOCUS35546</name>
</gene>
<organism evidence="1 2">
    <name type="scientific">Rotaria magnacalcarata</name>
    <dbReference type="NCBI Taxonomy" id="392030"/>
    <lineage>
        <taxon>Eukaryota</taxon>
        <taxon>Metazoa</taxon>
        <taxon>Spiralia</taxon>
        <taxon>Gnathifera</taxon>
        <taxon>Rotifera</taxon>
        <taxon>Eurotatoria</taxon>
        <taxon>Bdelloidea</taxon>
        <taxon>Philodinida</taxon>
        <taxon>Philodinidae</taxon>
        <taxon>Rotaria</taxon>
    </lineage>
</organism>
<reference evidence="1" key="1">
    <citation type="submission" date="2021-02" db="EMBL/GenBank/DDBJ databases">
        <authorList>
            <person name="Nowell W R."/>
        </authorList>
    </citation>
    <scope>NUCLEOTIDE SEQUENCE</scope>
</reference>
<proteinExistence type="predicted"/>
<name>A0A816ZD28_9BILA</name>
<accession>A0A816ZD28</accession>
<evidence type="ECO:0000313" key="2">
    <source>
        <dbReference type="Proteomes" id="UP000663824"/>
    </source>
</evidence>
<comment type="caution">
    <text evidence="1">The sequence shown here is derived from an EMBL/GenBank/DDBJ whole genome shotgun (WGS) entry which is preliminary data.</text>
</comment>
<evidence type="ECO:0000313" key="1">
    <source>
        <dbReference type="EMBL" id="CAF2204275.1"/>
    </source>
</evidence>